<dbReference type="Proteomes" id="UP000654345">
    <property type="component" value="Unassembled WGS sequence"/>
</dbReference>
<evidence type="ECO:0000313" key="2">
    <source>
        <dbReference type="Proteomes" id="UP000654345"/>
    </source>
</evidence>
<evidence type="ECO:0000313" key="1">
    <source>
        <dbReference type="EMBL" id="GHO56793.1"/>
    </source>
</evidence>
<protein>
    <submittedName>
        <fullName evidence="1">Uncharacterized protein</fullName>
    </submittedName>
</protein>
<name>A0ABQ3UVU2_9CHLR</name>
<reference evidence="1 2" key="1">
    <citation type="journal article" date="2021" name="Int. J. Syst. Evol. Microbiol.">
        <title>Reticulibacter mediterranei gen. nov., sp. nov., within the new family Reticulibacteraceae fam. nov., and Ktedonospora formicarum gen. nov., sp. nov., Ktedonobacter robiniae sp. nov., Dictyobacter formicarum sp. nov. and Dictyobacter arantiisoli sp. nov., belonging to the class Ktedonobacteria.</title>
        <authorList>
            <person name="Yabe S."/>
            <person name="Zheng Y."/>
            <person name="Wang C.M."/>
            <person name="Sakai Y."/>
            <person name="Abe K."/>
            <person name="Yokota A."/>
            <person name="Donadio S."/>
            <person name="Cavaletti L."/>
            <person name="Monciardini P."/>
        </authorList>
    </citation>
    <scope>NUCLEOTIDE SEQUENCE [LARGE SCALE GENOMIC DNA]</scope>
    <source>
        <strain evidence="1 2">SOSP1-30</strain>
    </source>
</reference>
<dbReference type="EMBL" id="BNJG01000002">
    <property type="protein sequence ID" value="GHO56793.1"/>
    <property type="molecule type" value="Genomic_DNA"/>
</dbReference>
<proteinExistence type="predicted"/>
<comment type="caution">
    <text evidence="1">The sequence shown here is derived from an EMBL/GenBank/DDBJ whole genome shotgun (WGS) entry which is preliminary data.</text>
</comment>
<sequence>MSYMSNPITPLYMRYKTIDARFIARKAIYRIYTEERDFFATLGSLVGSIFKPKNSMQNYIIFI</sequence>
<organism evidence="1 2">
    <name type="scientific">Ktedonobacter robiniae</name>
    <dbReference type="NCBI Taxonomy" id="2778365"/>
    <lineage>
        <taxon>Bacteria</taxon>
        <taxon>Bacillati</taxon>
        <taxon>Chloroflexota</taxon>
        <taxon>Ktedonobacteria</taxon>
        <taxon>Ktedonobacterales</taxon>
        <taxon>Ktedonobacteraceae</taxon>
        <taxon>Ktedonobacter</taxon>
    </lineage>
</organism>
<gene>
    <name evidence="1" type="ORF">KSB_52680</name>
</gene>
<accession>A0ABQ3UVU2</accession>
<keyword evidence="2" id="KW-1185">Reference proteome</keyword>